<dbReference type="EMBL" id="JAWLKE010000008">
    <property type="protein sequence ID" value="MDV6232924.1"/>
    <property type="molecule type" value="Genomic_DNA"/>
</dbReference>
<dbReference type="Pfam" id="PF10738">
    <property type="entry name" value="Lpp-LpqN"/>
    <property type="match status" value="1"/>
</dbReference>
<reference evidence="2 3" key="1">
    <citation type="submission" date="2023-10" db="EMBL/GenBank/DDBJ databases">
        <title>Development of a sustainable strategy for remediation of hydrocarbon-contaminated territories based on the waste exchange concept.</title>
        <authorList>
            <person name="Krivoruchko A."/>
        </authorList>
    </citation>
    <scope>NUCLEOTIDE SEQUENCE [LARGE SCALE GENOMIC DNA]</scope>
    <source>
        <strain evidence="2 3">IEGM 1322</strain>
    </source>
</reference>
<dbReference type="Gene3D" id="3.40.1000.10">
    <property type="entry name" value="Mog1/PsbP, alpha/beta/alpha sandwich"/>
    <property type="match status" value="1"/>
</dbReference>
<accession>A0ABU4B371</accession>
<organism evidence="2 3">
    <name type="scientific">Rhodococcus cercidiphylli</name>
    <dbReference type="NCBI Taxonomy" id="489916"/>
    <lineage>
        <taxon>Bacteria</taxon>
        <taxon>Bacillati</taxon>
        <taxon>Actinomycetota</taxon>
        <taxon>Actinomycetes</taxon>
        <taxon>Mycobacteriales</taxon>
        <taxon>Nocardiaceae</taxon>
        <taxon>Rhodococcus</taxon>
    </lineage>
</organism>
<dbReference type="InterPro" id="IPR019674">
    <property type="entry name" value="Lipoprotein_LpqN/LpqT-like"/>
</dbReference>
<keyword evidence="1" id="KW-0732">Signal</keyword>
<dbReference type="RefSeq" id="WP_317549267.1">
    <property type="nucleotide sequence ID" value="NZ_JAWLKE010000008.1"/>
</dbReference>
<keyword evidence="2" id="KW-0449">Lipoprotein</keyword>
<keyword evidence="3" id="KW-1185">Reference proteome</keyword>
<name>A0ABU4B371_9NOCA</name>
<dbReference type="Proteomes" id="UP001185899">
    <property type="component" value="Unassembled WGS sequence"/>
</dbReference>
<evidence type="ECO:0000256" key="1">
    <source>
        <dbReference type="ARBA" id="ARBA00022729"/>
    </source>
</evidence>
<proteinExistence type="predicted"/>
<comment type="caution">
    <text evidence="2">The sequence shown here is derived from an EMBL/GenBank/DDBJ whole genome shotgun (WGS) entry which is preliminary data.</text>
</comment>
<protein>
    <submittedName>
        <fullName evidence="2">LpqN/LpqT family lipoprotein</fullName>
    </submittedName>
</protein>
<evidence type="ECO:0000313" key="2">
    <source>
        <dbReference type="EMBL" id="MDV6232924.1"/>
    </source>
</evidence>
<gene>
    <name evidence="2" type="ORF">R3P95_20415</name>
</gene>
<evidence type="ECO:0000313" key="3">
    <source>
        <dbReference type="Proteomes" id="UP001185899"/>
    </source>
</evidence>
<sequence>MTVRQRTVYTYLQQQGVELAPVHRDECDRFGLELPVLPDWEAVSEHHFPHATAVLCSPANAVDGFVPNAVVLVGKLARSVDPDALLECGFGDARALPGWVEISHDRGSFCGLPSVSIAGRYDCAGRLLFARTRYVVVHHIVDQYLVQVTVTVPDSLRQRLSCVADEFVDKVRIGRR</sequence>